<dbReference type="AlphaFoldDB" id="M2RS65"/>
<evidence type="ECO:0000313" key="2">
    <source>
        <dbReference type="EMBL" id="EMD41282.1"/>
    </source>
</evidence>
<dbReference type="EMBL" id="KB445791">
    <property type="protein sequence ID" value="EMD41282.1"/>
    <property type="molecule type" value="Genomic_DNA"/>
</dbReference>
<proteinExistence type="predicted"/>
<name>M2RS65_CERS8</name>
<feature type="signal peptide" evidence="1">
    <location>
        <begin position="1"/>
        <end position="22"/>
    </location>
</feature>
<keyword evidence="3" id="KW-1185">Reference proteome</keyword>
<dbReference type="HOGENOM" id="CLU_107676_0_0_1"/>
<sequence>MRSPFNSLAFGSALAFALCASAALIGSGPAAECADRTTLAEHYIGVNNDVKVESVYCSNNLQSDAGAGTASELESDLTRRQNDVCGAACTTFCFTPSGGGPDPNDCNVIQDALLYDSQNVGQLFTLDPAANTSQIVMTYNTCQTYILDQTNSSLTYCRSDWASLVYYIAWNCQSTQNAHGGLCVASDGRWYIQVQHT</sequence>
<protein>
    <submittedName>
        <fullName evidence="2">Uncharacterized protein</fullName>
    </submittedName>
</protein>
<dbReference type="Proteomes" id="UP000016930">
    <property type="component" value="Unassembled WGS sequence"/>
</dbReference>
<accession>M2RS65</accession>
<organism evidence="2 3">
    <name type="scientific">Ceriporiopsis subvermispora (strain B)</name>
    <name type="common">White-rot fungus</name>
    <name type="synonym">Gelatoporia subvermispora</name>
    <dbReference type="NCBI Taxonomy" id="914234"/>
    <lineage>
        <taxon>Eukaryota</taxon>
        <taxon>Fungi</taxon>
        <taxon>Dikarya</taxon>
        <taxon>Basidiomycota</taxon>
        <taxon>Agaricomycotina</taxon>
        <taxon>Agaricomycetes</taxon>
        <taxon>Polyporales</taxon>
        <taxon>Gelatoporiaceae</taxon>
        <taxon>Gelatoporia</taxon>
    </lineage>
</organism>
<dbReference type="OrthoDB" id="3226519at2759"/>
<feature type="chain" id="PRO_5004024733" evidence="1">
    <location>
        <begin position="23"/>
        <end position="197"/>
    </location>
</feature>
<keyword evidence="1" id="KW-0732">Signal</keyword>
<gene>
    <name evidence="2" type="ORF">CERSUDRAFT_109882</name>
</gene>
<reference evidence="2 3" key="1">
    <citation type="journal article" date="2012" name="Proc. Natl. Acad. Sci. U.S.A.">
        <title>Comparative genomics of Ceriporiopsis subvermispora and Phanerochaete chrysosporium provide insight into selective ligninolysis.</title>
        <authorList>
            <person name="Fernandez-Fueyo E."/>
            <person name="Ruiz-Duenas F.J."/>
            <person name="Ferreira P."/>
            <person name="Floudas D."/>
            <person name="Hibbett D.S."/>
            <person name="Canessa P."/>
            <person name="Larrondo L.F."/>
            <person name="James T.Y."/>
            <person name="Seelenfreund D."/>
            <person name="Lobos S."/>
            <person name="Polanco R."/>
            <person name="Tello M."/>
            <person name="Honda Y."/>
            <person name="Watanabe T."/>
            <person name="Watanabe T."/>
            <person name="Ryu J.S."/>
            <person name="Kubicek C.P."/>
            <person name="Schmoll M."/>
            <person name="Gaskell J."/>
            <person name="Hammel K.E."/>
            <person name="St John F.J."/>
            <person name="Vanden Wymelenberg A."/>
            <person name="Sabat G."/>
            <person name="Splinter BonDurant S."/>
            <person name="Syed K."/>
            <person name="Yadav J.S."/>
            <person name="Doddapaneni H."/>
            <person name="Subramanian V."/>
            <person name="Lavin J.L."/>
            <person name="Oguiza J.A."/>
            <person name="Perez G."/>
            <person name="Pisabarro A.G."/>
            <person name="Ramirez L."/>
            <person name="Santoyo F."/>
            <person name="Master E."/>
            <person name="Coutinho P.M."/>
            <person name="Henrissat B."/>
            <person name="Lombard V."/>
            <person name="Magnuson J.K."/>
            <person name="Kuees U."/>
            <person name="Hori C."/>
            <person name="Igarashi K."/>
            <person name="Samejima M."/>
            <person name="Held B.W."/>
            <person name="Barry K.W."/>
            <person name="LaButti K.M."/>
            <person name="Lapidus A."/>
            <person name="Lindquist E.A."/>
            <person name="Lucas S.M."/>
            <person name="Riley R."/>
            <person name="Salamov A.A."/>
            <person name="Hoffmeister D."/>
            <person name="Schwenk D."/>
            <person name="Hadar Y."/>
            <person name="Yarden O."/>
            <person name="de Vries R.P."/>
            <person name="Wiebenga A."/>
            <person name="Stenlid J."/>
            <person name="Eastwood D."/>
            <person name="Grigoriev I.V."/>
            <person name="Berka R.M."/>
            <person name="Blanchette R.A."/>
            <person name="Kersten P."/>
            <person name="Martinez A.T."/>
            <person name="Vicuna R."/>
            <person name="Cullen D."/>
        </authorList>
    </citation>
    <scope>NUCLEOTIDE SEQUENCE [LARGE SCALE GENOMIC DNA]</scope>
    <source>
        <strain evidence="2 3">B</strain>
    </source>
</reference>
<evidence type="ECO:0000313" key="3">
    <source>
        <dbReference type="Proteomes" id="UP000016930"/>
    </source>
</evidence>
<evidence type="ECO:0000256" key="1">
    <source>
        <dbReference type="SAM" id="SignalP"/>
    </source>
</evidence>